<dbReference type="AlphaFoldDB" id="A0A2I0K686"/>
<keyword evidence="2" id="KW-1185">Reference proteome</keyword>
<dbReference type="EMBL" id="PGOL01000853">
    <property type="protein sequence ID" value="PKI64072.1"/>
    <property type="molecule type" value="Genomic_DNA"/>
</dbReference>
<gene>
    <name evidence="1" type="ORF">CRG98_015516</name>
</gene>
<organism evidence="1 2">
    <name type="scientific">Punica granatum</name>
    <name type="common">Pomegranate</name>
    <dbReference type="NCBI Taxonomy" id="22663"/>
    <lineage>
        <taxon>Eukaryota</taxon>
        <taxon>Viridiplantae</taxon>
        <taxon>Streptophyta</taxon>
        <taxon>Embryophyta</taxon>
        <taxon>Tracheophyta</taxon>
        <taxon>Spermatophyta</taxon>
        <taxon>Magnoliopsida</taxon>
        <taxon>eudicotyledons</taxon>
        <taxon>Gunneridae</taxon>
        <taxon>Pentapetalae</taxon>
        <taxon>rosids</taxon>
        <taxon>malvids</taxon>
        <taxon>Myrtales</taxon>
        <taxon>Lythraceae</taxon>
        <taxon>Punica</taxon>
    </lineage>
</organism>
<accession>A0A2I0K686</accession>
<comment type="caution">
    <text evidence="1">The sequence shown here is derived from an EMBL/GenBank/DDBJ whole genome shotgun (WGS) entry which is preliminary data.</text>
</comment>
<dbReference type="Proteomes" id="UP000233551">
    <property type="component" value="Unassembled WGS sequence"/>
</dbReference>
<evidence type="ECO:0000313" key="2">
    <source>
        <dbReference type="Proteomes" id="UP000233551"/>
    </source>
</evidence>
<evidence type="ECO:0000313" key="1">
    <source>
        <dbReference type="EMBL" id="PKI64072.1"/>
    </source>
</evidence>
<reference evidence="1 2" key="1">
    <citation type="submission" date="2017-11" db="EMBL/GenBank/DDBJ databases">
        <title>De-novo sequencing of pomegranate (Punica granatum L.) genome.</title>
        <authorList>
            <person name="Akparov Z."/>
            <person name="Amiraslanov A."/>
            <person name="Hajiyeva S."/>
            <person name="Abbasov M."/>
            <person name="Kaur K."/>
            <person name="Hamwieh A."/>
            <person name="Solovyev V."/>
            <person name="Salamov A."/>
            <person name="Braich B."/>
            <person name="Kosarev P."/>
            <person name="Mahmoud A."/>
            <person name="Hajiyev E."/>
            <person name="Babayeva S."/>
            <person name="Izzatullayeva V."/>
            <person name="Mammadov A."/>
            <person name="Mammadov A."/>
            <person name="Sharifova S."/>
            <person name="Ojaghi J."/>
            <person name="Eynullazada K."/>
            <person name="Bayramov B."/>
            <person name="Abdulazimova A."/>
            <person name="Shahmuradov I."/>
        </authorList>
    </citation>
    <scope>NUCLEOTIDE SEQUENCE [LARGE SCALE GENOMIC DNA]</scope>
    <source>
        <strain evidence="2">cv. AG2017</strain>
        <tissue evidence="1">Leaf</tissue>
    </source>
</reference>
<proteinExistence type="predicted"/>
<protein>
    <submittedName>
        <fullName evidence="1">Uncharacterized protein</fullName>
    </submittedName>
</protein>
<name>A0A2I0K686_PUNGR</name>
<sequence>MAMNLLREGKGKLSASSTLEMTVFTAALAAAANVDLLPVIPAANLLVQQVSLGRRPLFLDGVKNAGIANEISACNDEVSGTPLSLRLCNPRSLKFLYPEDNYLLFRAFNFHGRTSELGLEDCLQG</sequence>